<dbReference type="Gene3D" id="3.40.190.150">
    <property type="entry name" value="Bordetella uptake gene, domain 1"/>
    <property type="match status" value="1"/>
</dbReference>
<proteinExistence type="inferred from homology"/>
<dbReference type="OrthoDB" id="8627412at2"/>
<dbReference type="InterPro" id="IPR005064">
    <property type="entry name" value="BUG"/>
</dbReference>
<dbReference type="CDD" id="cd07012">
    <property type="entry name" value="PBP2_Bug_TTT"/>
    <property type="match status" value="1"/>
</dbReference>
<dbReference type="Gene3D" id="3.40.190.10">
    <property type="entry name" value="Periplasmic binding protein-like II"/>
    <property type="match status" value="1"/>
</dbReference>
<comment type="caution">
    <text evidence="2">The sequence shown here is derived from an EMBL/GenBank/DDBJ whole genome shotgun (WGS) entry which is preliminary data.</text>
</comment>
<reference evidence="2 3" key="1">
    <citation type="submission" date="2019-03" db="EMBL/GenBank/DDBJ databases">
        <title>Genome Sequencing and Assembly of Various Microbes Isolated from Partially Reclaimed Soil and Acid Mine Drainage (AMD) Site.</title>
        <authorList>
            <person name="Steinbock B."/>
            <person name="Bechtold R."/>
            <person name="Sevigny J.L."/>
            <person name="Thomas D."/>
            <person name="Cuthill L.R."/>
            <person name="Aveiro Johannsen E.J."/>
            <person name="Thomas K."/>
            <person name="Ghosh A."/>
        </authorList>
    </citation>
    <scope>NUCLEOTIDE SEQUENCE [LARGE SCALE GENOMIC DNA]</scope>
    <source>
        <strain evidence="2 3">S-A1</strain>
    </source>
</reference>
<dbReference type="InterPro" id="IPR042100">
    <property type="entry name" value="Bug_dom1"/>
</dbReference>
<evidence type="ECO:0000313" key="3">
    <source>
        <dbReference type="Proteomes" id="UP000294621"/>
    </source>
</evidence>
<gene>
    <name evidence="2" type="ORF">E2R57_04190</name>
</gene>
<name>A0A4R5Y5B2_9MICC</name>
<dbReference type="EMBL" id="SMZQ01000002">
    <property type="protein sequence ID" value="TDL39684.1"/>
    <property type="molecule type" value="Genomic_DNA"/>
</dbReference>
<protein>
    <submittedName>
        <fullName evidence="2">Tripartite tricarboxylate transporter substrate binding protein</fullName>
    </submittedName>
</protein>
<dbReference type="PANTHER" id="PTHR42928">
    <property type="entry name" value="TRICARBOXYLATE-BINDING PROTEIN"/>
    <property type="match status" value="1"/>
</dbReference>
<accession>A0A4R5Y5B2</accession>
<dbReference type="RefSeq" id="WP_133346712.1">
    <property type="nucleotide sequence ID" value="NZ_SMZQ01000002.1"/>
</dbReference>
<dbReference type="Pfam" id="PF03401">
    <property type="entry name" value="TctC"/>
    <property type="match status" value="1"/>
</dbReference>
<dbReference type="PIRSF" id="PIRSF017082">
    <property type="entry name" value="YflP"/>
    <property type="match status" value="1"/>
</dbReference>
<evidence type="ECO:0000256" key="1">
    <source>
        <dbReference type="ARBA" id="ARBA00006987"/>
    </source>
</evidence>
<dbReference type="AlphaFoldDB" id="A0A4R5Y5B2"/>
<dbReference type="PANTHER" id="PTHR42928:SF5">
    <property type="entry name" value="BLR1237 PROTEIN"/>
    <property type="match status" value="1"/>
</dbReference>
<dbReference type="Proteomes" id="UP000294621">
    <property type="component" value="Unassembled WGS sequence"/>
</dbReference>
<dbReference type="SUPFAM" id="SSF53850">
    <property type="entry name" value="Periplasmic binding protein-like II"/>
    <property type="match status" value="1"/>
</dbReference>
<evidence type="ECO:0000313" key="2">
    <source>
        <dbReference type="EMBL" id="TDL39684.1"/>
    </source>
</evidence>
<organism evidence="2 3">
    <name type="scientific">Arthrobacter nitrophenolicus</name>
    <dbReference type="NCBI Taxonomy" id="683150"/>
    <lineage>
        <taxon>Bacteria</taxon>
        <taxon>Bacillati</taxon>
        <taxon>Actinomycetota</taxon>
        <taxon>Actinomycetes</taxon>
        <taxon>Micrococcales</taxon>
        <taxon>Micrococcaceae</taxon>
        <taxon>Arthrobacter</taxon>
    </lineage>
</organism>
<comment type="similarity">
    <text evidence="1">Belongs to the UPF0065 (bug) family.</text>
</comment>
<sequence>MRKISCILARRCKSELHSEATAQGAAFSEGLNEEDAMHKILGKAAVGIVAISLLATGCARAGSTSPSSSEGSSFPNGEVVKVIVPYDAGGVTDVIVRLVAEGMSEELGTTVQVVNKPGASGSVGLTELSGEKPDGLTIGSFNMPSGFGYLDPSRNLPYTIKDFTPISGLALSPTVFAVRADSPWQSFKDLVDAAAANPGQITMAGTSTKTSDDALAVAALESSGIDFNVVTIDTGGADKVTQLLGGQMQVVVGSLGTVQSALASGQVRILGVATAQRSQFIPDVPTLTELGYPVDTSGNVTLAAPAATDPKAVEALEKAVETALKDPDLVKAANAAGYEVAYRGSEELGEYWAQQEAATKKLLGSN</sequence>